<name>A0A1X2GW84_9FUNG</name>
<dbReference type="Proteomes" id="UP000242146">
    <property type="component" value="Unassembled WGS sequence"/>
</dbReference>
<keyword evidence="3 7" id="KW-0812">Transmembrane</keyword>
<dbReference type="OrthoDB" id="759142at2759"/>
<dbReference type="GO" id="GO:0016020">
    <property type="term" value="C:membrane"/>
    <property type="evidence" value="ECO:0007669"/>
    <property type="project" value="UniProtKB-SubCell"/>
</dbReference>
<dbReference type="InterPro" id="IPR015720">
    <property type="entry name" value="Emp24-like"/>
</dbReference>
<organism evidence="10 11">
    <name type="scientific">Hesseltinella vesiculosa</name>
    <dbReference type="NCBI Taxonomy" id="101127"/>
    <lineage>
        <taxon>Eukaryota</taxon>
        <taxon>Fungi</taxon>
        <taxon>Fungi incertae sedis</taxon>
        <taxon>Mucoromycota</taxon>
        <taxon>Mucoromycotina</taxon>
        <taxon>Mucoromycetes</taxon>
        <taxon>Mucorales</taxon>
        <taxon>Cunninghamellaceae</taxon>
        <taxon>Hesseltinella</taxon>
    </lineage>
</organism>
<evidence type="ECO:0000256" key="1">
    <source>
        <dbReference type="ARBA" id="ARBA00004479"/>
    </source>
</evidence>
<evidence type="ECO:0000313" key="11">
    <source>
        <dbReference type="Proteomes" id="UP000242146"/>
    </source>
</evidence>
<keyword evidence="4 8" id="KW-0732">Signal</keyword>
<comment type="caution">
    <text evidence="10">The sequence shown here is derived from an EMBL/GenBank/DDBJ whole genome shotgun (WGS) entry which is preliminary data.</text>
</comment>
<gene>
    <name evidence="10" type="ORF">DM01DRAFT_251897</name>
</gene>
<dbReference type="AlphaFoldDB" id="A0A1X2GW84"/>
<evidence type="ECO:0000259" key="9">
    <source>
        <dbReference type="PROSITE" id="PS50866"/>
    </source>
</evidence>
<evidence type="ECO:0000256" key="7">
    <source>
        <dbReference type="RuleBase" id="RU003827"/>
    </source>
</evidence>
<evidence type="ECO:0000313" key="10">
    <source>
        <dbReference type="EMBL" id="ORX62246.1"/>
    </source>
</evidence>
<reference evidence="10 11" key="1">
    <citation type="submission" date="2016-07" db="EMBL/GenBank/DDBJ databases">
        <title>Pervasive Adenine N6-methylation of Active Genes in Fungi.</title>
        <authorList>
            <consortium name="DOE Joint Genome Institute"/>
            <person name="Mondo S.J."/>
            <person name="Dannebaum R.O."/>
            <person name="Kuo R.C."/>
            <person name="Labutti K."/>
            <person name="Haridas S."/>
            <person name="Kuo A."/>
            <person name="Salamov A."/>
            <person name="Ahrendt S.R."/>
            <person name="Lipzen A."/>
            <person name="Sullivan W."/>
            <person name="Andreopoulos W.B."/>
            <person name="Clum A."/>
            <person name="Lindquist E."/>
            <person name="Daum C."/>
            <person name="Ramamoorthy G.K."/>
            <person name="Gryganskyi A."/>
            <person name="Culley D."/>
            <person name="Magnuson J.K."/>
            <person name="James T.Y."/>
            <person name="O'Malley M.A."/>
            <person name="Stajich J.E."/>
            <person name="Spatafora J.W."/>
            <person name="Visel A."/>
            <person name="Grigoriev I.V."/>
        </authorList>
    </citation>
    <scope>NUCLEOTIDE SEQUENCE [LARGE SCALE GENOMIC DNA]</scope>
    <source>
        <strain evidence="10 11">NRRL 3301</strain>
    </source>
</reference>
<dbReference type="SMART" id="SM01190">
    <property type="entry name" value="EMP24_GP25L"/>
    <property type="match status" value="1"/>
</dbReference>
<evidence type="ECO:0000256" key="3">
    <source>
        <dbReference type="ARBA" id="ARBA00022692"/>
    </source>
</evidence>
<comment type="similarity">
    <text evidence="2 7">Belongs to the EMP24/GP25L family.</text>
</comment>
<feature type="signal peptide" evidence="8">
    <location>
        <begin position="1"/>
        <end position="20"/>
    </location>
</feature>
<dbReference type="Pfam" id="PF01105">
    <property type="entry name" value="EMP24_GP25L"/>
    <property type="match status" value="1"/>
</dbReference>
<keyword evidence="5" id="KW-1133">Transmembrane helix</keyword>
<accession>A0A1X2GW84</accession>
<evidence type="ECO:0000256" key="6">
    <source>
        <dbReference type="ARBA" id="ARBA00023136"/>
    </source>
</evidence>
<dbReference type="InterPro" id="IPR009038">
    <property type="entry name" value="GOLD_dom"/>
</dbReference>
<protein>
    <recommendedName>
        <fullName evidence="9">GOLD domain-containing protein</fullName>
    </recommendedName>
</protein>
<dbReference type="PANTHER" id="PTHR22811">
    <property type="entry name" value="TRANSMEMBRANE EMP24 DOMAIN-CONTAINING PROTEIN"/>
    <property type="match status" value="1"/>
</dbReference>
<evidence type="ECO:0000256" key="4">
    <source>
        <dbReference type="ARBA" id="ARBA00022729"/>
    </source>
</evidence>
<sequence length="185" mass="21212">MRQHRFGLIWLWMLLPFIAAVRFDLAAEQEQLAVEKCLYQFVPMDTQVYLTIEVGDGYNQRVDVLVKGDEQQPTVYYRKKSAHGRLISTFNSVAEGNIAICVTNALDSGFMQSPEYSRWVDIKVEVGAEAKFETIVQTEKLGPMELELRRLEAVVKEIIDEMQYLKGREAEMRNTNGKSKATRGE</sequence>
<evidence type="ECO:0000256" key="2">
    <source>
        <dbReference type="ARBA" id="ARBA00007104"/>
    </source>
</evidence>
<dbReference type="EMBL" id="MCGT01000002">
    <property type="protein sequence ID" value="ORX62246.1"/>
    <property type="molecule type" value="Genomic_DNA"/>
</dbReference>
<keyword evidence="6" id="KW-0472">Membrane</keyword>
<evidence type="ECO:0000256" key="5">
    <source>
        <dbReference type="ARBA" id="ARBA00022989"/>
    </source>
</evidence>
<proteinExistence type="inferred from homology"/>
<keyword evidence="11" id="KW-1185">Reference proteome</keyword>
<dbReference type="PROSITE" id="PS50866">
    <property type="entry name" value="GOLD"/>
    <property type="match status" value="1"/>
</dbReference>
<feature type="domain" description="GOLD" evidence="9">
    <location>
        <begin position="35"/>
        <end position="126"/>
    </location>
</feature>
<evidence type="ECO:0000256" key="8">
    <source>
        <dbReference type="SAM" id="SignalP"/>
    </source>
</evidence>
<feature type="chain" id="PRO_5012778362" description="GOLD domain-containing protein" evidence="8">
    <location>
        <begin position="21"/>
        <end position="185"/>
    </location>
</feature>
<comment type="subcellular location">
    <subcellularLocation>
        <location evidence="1 7">Membrane</location>
        <topology evidence="1 7">Single-pass type I membrane protein</topology>
    </subcellularLocation>
</comment>
<dbReference type="STRING" id="101127.A0A1X2GW84"/>